<feature type="transmembrane region" description="Helical" evidence="7">
    <location>
        <begin position="119"/>
        <end position="139"/>
    </location>
</feature>
<reference evidence="8 9" key="1">
    <citation type="submission" date="2023-05" db="EMBL/GenBank/DDBJ databases">
        <title>Lithophilousrod everest ZFBP1038 complete genpme.</title>
        <authorList>
            <person name="Tian M."/>
        </authorList>
    </citation>
    <scope>NUCLEOTIDE SEQUENCE [LARGE SCALE GENOMIC DNA]</scope>
    <source>
        <strain evidence="8 9">ZFBP1038</strain>
    </source>
</reference>
<keyword evidence="6 7" id="KW-0472">Membrane</keyword>
<feature type="transmembrane region" description="Helical" evidence="7">
    <location>
        <begin position="95"/>
        <end position="113"/>
    </location>
</feature>
<dbReference type="InterPro" id="IPR011701">
    <property type="entry name" value="MFS"/>
</dbReference>
<dbReference type="CDD" id="cd17369">
    <property type="entry name" value="MFS_ShiA_like"/>
    <property type="match status" value="1"/>
</dbReference>
<gene>
    <name evidence="8" type="ORF">LWF01_15195</name>
</gene>
<feature type="transmembrane region" description="Helical" evidence="7">
    <location>
        <begin position="59"/>
        <end position="83"/>
    </location>
</feature>
<feature type="transmembrane region" description="Helical" evidence="7">
    <location>
        <begin position="248"/>
        <end position="272"/>
    </location>
</feature>
<feature type="transmembrane region" description="Helical" evidence="7">
    <location>
        <begin position="284"/>
        <end position="303"/>
    </location>
</feature>
<dbReference type="PANTHER" id="PTHR43045">
    <property type="entry name" value="SHIKIMATE TRANSPORTER"/>
    <property type="match status" value="1"/>
</dbReference>
<dbReference type="EMBL" id="CP090958">
    <property type="protein sequence ID" value="WGW11420.1"/>
    <property type="molecule type" value="Genomic_DNA"/>
</dbReference>
<evidence type="ECO:0000256" key="5">
    <source>
        <dbReference type="ARBA" id="ARBA00022989"/>
    </source>
</evidence>
<evidence type="ECO:0000256" key="1">
    <source>
        <dbReference type="ARBA" id="ARBA00004651"/>
    </source>
</evidence>
<organism evidence="8 9">
    <name type="scientific">Saxibacter everestensis</name>
    <dbReference type="NCBI Taxonomy" id="2909229"/>
    <lineage>
        <taxon>Bacteria</taxon>
        <taxon>Bacillati</taxon>
        <taxon>Actinomycetota</taxon>
        <taxon>Actinomycetes</taxon>
        <taxon>Micrococcales</taxon>
        <taxon>Brevibacteriaceae</taxon>
        <taxon>Saxibacter</taxon>
    </lineage>
</organism>
<evidence type="ECO:0000256" key="2">
    <source>
        <dbReference type="ARBA" id="ARBA00022448"/>
    </source>
</evidence>
<dbReference type="RefSeq" id="WP_349638209.1">
    <property type="nucleotide sequence ID" value="NZ_CP090958.1"/>
</dbReference>
<feature type="transmembrane region" description="Helical" evidence="7">
    <location>
        <begin position="160"/>
        <end position="186"/>
    </location>
</feature>
<feature type="transmembrane region" description="Helical" evidence="7">
    <location>
        <begin position="315"/>
        <end position="333"/>
    </location>
</feature>
<proteinExistence type="predicted"/>
<evidence type="ECO:0000256" key="7">
    <source>
        <dbReference type="SAM" id="Phobius"/>
    </source>
</evidence>
<feature type="transmembrane region" description="Helical" evidence="7">
    <location>
        <begin position="339"/>
        <end position="364"/>
    </location>
</feature>
<accession>A0ABY8QTB7</accession>
<keyword evidence="9" id="KW-1185">Reference proteome</keyword>
<dbReference type="InterPro" id="IPR005829">
    <property type="entry name" value="Sugar_transporter_CS"/>
</dbReference>
<evidence type="ECO:0000256" key="3">
    <source>
        <dbReference type="ARBA" id="ARBA00022475"/>
    </source>
</evidence>
<feature type="transmembrane region" description="Helical" evidence="7">
    <location>
        <begin position="198"/>
        <end position="215"/>
    </location>
</feature>
<comment type="subcellular location">
    <subcellularLocation>
        <location evidence="1">Cell membrane</location>
        <topology evidence="1">Multi-pass membrane protein</topology>
    </subcellularLocation>
</comment>
<keyword evidence="4 7" id="KW-0812">Transmembrane</keyword>
<evidence type="ECO:0000256" key="4">
    <source>
        <dbReference type="ARBA" id="ARBA00022692"/>
    </source>
</evidence>
<feature type="transmembrane region" description="Helical" evidence="7">
    <location>
        <begin position="34"/>
        <end position="53"/>
    </location>
</feature>
<keyword evidence="5 7" id="KW-1133">Transmembrane helix</keyword>
<evidence type="ECO:0000313" key="8">
    <source>
        <dbReference type="EMBL" id="WGW11420.1"/>
    </source>
</evidence>
<dbReference type="Proteomes" id="UP001209083">
    <property type="component" value="Chromosome"/>
</dbReference>
<keyword evidence="3" id="KW-1003">Cell membrane</keyword>
<dbReference type="Gene3D" id="1.20.1250.20">
    <property type="entry name" value="MFS general substrate transporter like domains"/>
    <property type="match status" value="2"/>
</dbReference>
<feature type="transmembrane region" description="Helical" evidence="7">
    <location>
        <begin position="410"/>
        <end position="430"/>
    </location>
</feature>
<keyword evidence="2" id="KW-0813">Transport</keyword>
<dbReference type="InterPro" id="IPR036259">
    <property type="entry name" value="MFS_trans_sf"/>
</dbReference>
<feature type="transmembrane region" description="Helical" evidence="7">
    <location>
        <begin position="376"/>
        <end position="398"/>
    </location>
</feature>
<dbReference type="PROSITE" id="PS00217">
    <property type="entry name" value="SUGAR_TRANSPORT_2"/>
    <property type="match status" value="1"/>
</dbReference>
<dbReference type="Pfam" id="PF07690">
    <property type="entry name" value="MFS_1"/>
    <property type="match status" value="1"/>
</dbReference>
<protein>
    <submittedName>
        <fullName evidence="8">MFS transporter</fullName>
    </submittedName>
</protein>
<name>A0ABY8QTB7_9MICO</name>
<evidence type="ECO:0000313" key="9">
    <source>
        <dbReference type="Proteomes" id="UP001209083"/>
    </source>
</evidence>
<evidence type="ECO:0000256" key="6">
    <source>
        <dbReference type="ARBA" id="ARBA00023136"/>
    </source>
</evidence>
<dbReference type="SUPFAM" id="SSF103473">
    <property type="entry name" value="MFS general substrate transporter"/>
    <property type="match status" value="1"/>
</dbReference>
<sequence>MSTSANTNSVIEPPDPRQLRKIAFSAYLGTALEWYDFFLFGTTAAIVFAPLFFSGDDPVLRTIGAFLSFGVGFIARPIGAVIFGHIGDRYGRRGALVATISLMGIATTLMGALPTYETAGIVAPILLTILRAVQGVATGGEWGGATLLAIEYAPIKKRGFYAAVVQLGSPSGTLLSSGAVALVASLPNDAFLEWAWRLPYLASIVLVLVALWIRLKVEETPIFRQLAAAGKQERLPVVEVFRTTPGRLLIGIAAYLFNNAGFFLLTTFMISYATTALGLPSSTILGAITIGALAQIVMTVISGRVADRIGAGPTVVIGYVACLAVAFPIFWLVDTRSAGLITLAMILALGLGAIPYAPIGALLAKIFPARLHYSGLGLSANLAGVIAGFMPALATLILSKSDNQSWGPASLLALIALVSLIGAFIAMRLINKDDRALAQADEIS</sequence>
<dbReference type="PANTHER" id="PTHR43045:SF1">
    <property type="entry name" value="SHIKIMATE TRANSPORTER"/>
    <property type="match status" value="1"/>
</dbReference>